<dbReference type="Proteomes" id="UP000035034">
    <property type="component" value="Unassembled WGS sequence"/>
</dbReference>
<feature type="transmembrane region" description="Helical" evidence="2">
    <location>
        <begin position="47"/>
        <end position="68"/>
    </location>
</feature>
<sequence>MSPDSLSPDNYGDQSEFTTNPQLDVDAPPPPAGESFGDKVNRFARKFAIILVAIGLAVITYFILANFLPQWWAQRIANRVEGKFSSGIWSGLTLGFICTLLPIVFVALAVVNRKRLKNIPSIGFVVLAVITAIPNLLTLSIVVGRSSGAMRGQNILDISAPGFRGAGIWGAIIAALVGAIVCYYIWRFRRRGRDLRKAKATNAELTAAQQDSDSGHDPRR</sequence>
<evidence type="ECO:0000256" key="1">
    <source>
        <dbReference type="SAM" id="MobiDB-lite"/>
    </source>
</evidence>
<protein>
    <recommendedName>
        <fullName evidence="5">Permease</fullName>
    </recommendedName>
</protein>
<feature type="transmembrane region" description="Helical" evidence="2">
    <location>
        <begin position="88"/>
        <end position="110"/>
    </location>
</feature>
<accession>H0R066</accession>
<organism evidence="3 4">
    <name type="scientific">Gordonia effusa NBRC 100432</name>
    <dbReference type="NCBI Taxonomy" id="1077974"/>
    <lineage>
        <taxon>Bacteria</taxon>
        <taxon>Bacillati</taxon>
        <taxon>Actinomycetota</taxon>
        <taxon>Actinomycetes</taxon>
        <taxon>Mycobacteriales</taxon>
        <taxon>Gordoniaceae</taxon>
        <taxon>Gordonia</taxon>
    </lineage>
</organism>
<name>H0R066_9ACTN</name>
<dbReference type="EMBL" id="BAEH01000054">
    <property type="protein sequence ID" value="GAB18467.1"/>
    <property type="molecule type" value="Genomic_DNA"/>
</dbReference>
<keyword evidence="2" id="KW-0812">Transmembrane</keyword>
<gene>
    <name evidence="3" type="ORF">GOEFS_054_00810</name>
</gene>
<evidence type="ECO:0000313" key="4">
    <source>
        <dbReference type="Proteomes" id="UP000035034"/>
    </source>
</evidence>
<comment type="caution">
    <text evidence="3">The sequence shown here is derived from an EMBL/GenBank/DDBJ whole genome shotgun (WGS) entry which is preliminary data.</text>
</comment>
<feature type="compositionally biased region" description="Polar residues" evidence="1">
    <location>
        <begin position="1"/>
        <end position="22"/>
    </location>
</feature>
<evidence type="ECO:0008006" key="5">
    <source>
        <dbReference type="Google" id="ProtNLM"/>
    </source>
</evidence>
<proteinExistence type="predicted"/>
<evidence type="ECO:0000256" key="2">
    <source>
        <dbReference type="SAM" id="Phobius"/>
    </source>
</evidence>
<evidence type="ECO:0000313" key="3">
    <source>
        <dbReference type="EMBL" id="GAB18467.1"/>
    </source>
</evidence>
<dbReference type="STRING" id="1077974.GOEFS_054_00810"/>
<dbReference type="eggNOG" id="ENOG503304T">
    <property type="taxonomic scope" value="Bacteria"/>
</dbReference>
<dbReference type="RefSeq" id="WP_007317804.1">
    <property type="nucleotide sequence ID" value="NZ_BAEH01000054.1"/>
</dbReference>
<feature type="transmembrane region" description="Helical" evidence="2">
    <location>
        <begin position="122"/>
        <end position="143"/>
    </location>
</feature>
<feature type="region of interest" description="Disordered" evidence="1">
    <location>
        <begin position="1"/>
        <end position="31"/>
    </location>
</feature>
<keyword evidence="4" id="KW-1185">Reference proteome</keyword>
<dbReference type="AlphaFoldDB" id="H0R066"/>
<reference evidence="3 4" key="1">
    <citation type="submission" date="2011-12" db="EMBL/GenBank/DDBJ databases">
        <title>Whole genome shotgun sequence of Gordonia effusa NBRC 100432.</title>
        <authorList>
            <person name="Yoshida I."/>
            <person name="Takarada H."/>
            <person name="Hosoyama A."/>
            <person name="Tsuchikane K."/>
            <person name="Katsumata H."/>
            <person name="Yamazaki S."/>
            <person name="Fujita N."/>
        </authorList>
    </citation>
    <scope>NUCLEOTIDE SEQUENCE [LARGE SCALE GENOMIC DNA]</scope>
    <source>
        <strain evidence="3 4">NBRC 100432</strain>
    </source>
</reference>
<feature type="transmembrane region" description="Helical" evidence="2">
    <location>
        <begin position="163"/>
        <end position="186"/>
    </location>
</feature>
<keyword evidence="2" id="KW-0472">Membrane</keyword>
<keyword evidence="2" id="KW-1133">Transmembrane helix</keyword>